<evidence type="ECO:0000313" key="2">
    <source>
        <dbReference type="EMBL" id="CEG40477.1"/>
    </source>
</evidence>
<evidence type="ECO:0000313" key="3">
    <source>
        <dbReference type="Proteomes" id="UP000054928"/>
    </source>
</evidence>
<evidence type="ECO:0000256" key="1">
    <source>
        <dbReference type="SAM" id="MobiDB-lite"/>
    </source>
</evidence>
<dbReference type="GeneID" id="36405729"/>
<dbReference type="AlphaFoldDB" id="A0A0P1AIU0"/>
<name>A0A0P1AIU0_PLAHL</name>
<accession>A0A0P1AIU0</accession>
<dbReference type="RefSeq" id="XP_024576846.1">
    <property type="nucleotide sequence ID" value="XM_024726140.1"/>
</dbReference>
<dbReference type="EMBL" id="CCYD01000523">
    <property type="protein sequence ID" value="CEG40477.1"/>
    <property type="molecule type" value="Genomic_DNA"/>
</dbReference>
<dbReference type="Proteomes" id="UP000054928">
    <property type="component" value="Unassembled WGS sequence"/>
</dbReference>
<proteinExistence type="predicted"/>
<organism evidence="2 3">
    <name type="scientific">Plasmopara halstedii</name>
    <name type="common">Downy mildew of sunflower</name>
    <dbReference type="NCBI Taxonomy" id="4781"/>
    <lineage>
        <taxon>Eukaryota</taxon>
        <taxon>Sar</taxon>
        <taxon>Stramenopiles</taxon>
        <taxon>Oomycota</taxon>
        <taxon>Peronosporomycetes</taxon>
        <taxon>Peronosporales</taxon>
        <taxon>Peronosporaceae</taxon>
        <taxon>Plasmopara</taxon>
    </lineage>
</organism>
<feature type="region of interest" description="Disordered" evidence="1">
    <location>
        <begin position="83"/>
        <end position="119"/>
    </location>
</feature>
<reference evidence="3" key="1">
    <citation type="submission" date="2014-09" db="EMBL/GenBank/DDBJ databases">
        <authorList>
            <person name="Sharma Rahul"/>
            <person name="Thines Marco"/>
        </authorList>
    </citation>
    <scope>NUCLEOTIDE SEQUENCE [LARGE SCALE GENOMIC DNA]</scope>
</reference>
<protein>
    <submittedName>
        <fullName evidence="2">Uncharacterized protein</fullName>
    </submittedName>
</protein>
<sequence length="132" mass="14844">MPHQVIKYLNAAPNPGKVWEQWKRIAIASLDQAATRYRIERDIISKDASHAALNTYRDCVSQAHCFNKDPAFDFQVQNTETSSSVHSTHHSDSKFPRPLGCIMGADSSTEPPPIVNPDSQRELLNTIDKRLT</sequence>
<keyword evidence="3" id="KW-1185">Reference proteome</keyword>